<evidence type="ECO:0000256" key="3">
    <source>
        <dbReference type="ARBA" id="ARBA00022842"/>
    </source>
</evidence>
<accession>A0A7J6E059</accession>
<dbReference type="Pfam" id="PF01397">
    <property type="entry name" value="Terpene_synth"/>
    <property type="match status" value="1"/>
</dbReference>
<dbReference type="Gene3D" id="1.50.10.130">
    <property type="entry name" value="Terpene synthase, N-terminal domain"/>
    <property type="match status" value="2"/>
</dbReference>
<dbReference type="Proteomes" id="UP000583929">
    <property type="component" value="Unassembled WGS sequence"/>
</dbReference>
<dbReference type="GO" id="GO:0016114">
    <property type="term" value="P:terpenoid biosynthetic process"/>
    <property type="evidence" value="ECO:0007669"/>
    <property type="project" value="InterPro"/>
</dbReference>
<dbReference type="InterPro" id="IPR036965">
    <property type="entry name" value="Terpene_synth_N_sf"/>
</dbReference>
<evidence type="ECO:0000259" key="5">
    <source>
        <dbReference type="Pfam" id="PF01397"/>
    </source>
</evidence>
<keyword evidence="3" id="KW-0460">Magnesium</keyword>
<evidence type="ECO:0000256" key="4">
    <source>
        <dbReference type="ARBA" id="ARBA00023239"/>
    </source>
</evidence>
<dbReference type="InterPro" id="IPR008930">
    <property type="entry name" value="Terpenoid_cyclase/PrenylTrfase"/>
</dbReference>
<dbReference type="InterPro" id="IPR001906">
    <property type="entry name" value="Terpene_synth_N"/>
</dbReference>
<name>A0A7J6E059_CANSA</name>
<organism evidence="6 7">
    <name type="scientific">Cannabis sativa</name>
    <name type="common">Hemp</name>
    <name type="synonym">Marijuana</name>
    <dbReference type="NCBI Taxonomy" id="3483"/>
    <lineage>
        <taxon>Eukaryota</taxon>
        <taxon>Viridiplantae</taxon>
        <taxon>Streptophyta</taxon>
        <taxon>Embryophyta</taxon>
        <taxon>Tracheophyta</taxon>
        <taxon>Spermatophyta</taxon>
        <taxon>Magnoliopsida</taxon>
        <taxon>eudicotyledons</taxon>
        <taxon>Gunneridae</taxon>
        <taxon>Pentapetalae</taxon>
        <taxon>rosids</taxon>
        <taxon>fabids</taxon>
        <taxon>Rosales</taxon>
        <taxon>Cannabaceae</taxon>
        <taxon>Cannabis</taxon>
    </lineage>
</organism>
<dbReference type="PANTHER" id="PTHR31225">
    <property type="entry name" value="OS04G0344100 PROTEIN-RELATED"/>
    <property type="match status" value="1"/>
</dbReference>
<comment type="pathway">
    <text evidence="2">Secondary metabolite biosynthesis; terpenoid biosynthesis.</text>
</comment>
<dbReference type="InterPro" id="IPR008949">
    <property type="entry name" value="Isoprenoid_synthase_dom_sf"/>
</dbReference>
<evidence type="ECO:0000313" key="6">
    <source>
        <dbReference type="EMBL" id="KAF4351797.1"/>
    </source>
</evidence>
<dbReference type="SUPFAM" id="SSF48239">
    <property type="entry name" value="Terpenoid cyclases/Protein prenyltransferases"/>
    <property type="match status" value="1"/>
</dbReference>
<comment type="caution">
    <text evidence="6">The sequence shown here is derived from an EMBL/GenBank/DDBJ whole genome shotgun (WGS) entry which is preliminary data.</text>
</comment>
<dbReference type="AlphaFoldDB" id="A0A7J6E059"/>
<dbReference type="Gene3D" id="1.10.600.10">
    <property type="entry name" value="Farnesyl Diphosphate Synthase"/>
    <property type="match status" value="1"/>
</dbReference>
<reference evidence="6 7" key="1">
    <citation type="journal article" date="2020" name="bioRxiv">
        <title>Sequence and annotation of 42 cannabis genomes reveals extensive copy number variation in cannabinoid synthesis and pathogen resistance genes.</title>
        <authorList>
            <person name="Mckernan K.J."/>
            <person name="Helbert Y."/>
            <person name="Kane L.T."/>
            <person name="Ebling H."/>
            <person name="Zhang L."/>
            <person name="Liu B."/>
            <person name="Eaton Z."/>
            <person name="Mclaughlin S."/>
            <person name="Kingan S."/>
            <person name="Baybayan P."/>
            <person name="Concepcion G."/>
            <person name="Jordan M."/>
            <person name="Riva A."/>
            <person name="Barbazuk W."/>
            <person name="Harkins T."/>
        </authorList>
    </citation>
    <scope>NUCLEOTIDE SEQUENCE [LARGE SCALE GENOMIC DNA]</scope>
    <source>
        <strain evidence="7">cv. Jamaican Lion 4</strain>
        <tissue evidence="6">Leaf</tissue>
    </source>
</reference>
<comment type="cofactor">
    <cofactor evidence="1">
        <name>Mg(2+)</name>
        <dbReference type="ChEBI" id="CHEBI:18420"/>
    </cofactor>
</comment>
<dbReference type="SUPFAM" id="SSF48576">
    <property type="entry name" value="Terpenoid synthases"/>
    <property type="match status" value="1"/>
</dbReference>
<dbReference type="PANTHER" id="PTHR31225:SF93">
    <property type="entry name" value="ALPHA-HUMULENE_(-)-(E)-BETA-CARYOPHYLLENE SYNTHASE"/>
    <property type="match status" value="1"/>
</dbReference>
<gene>
    <name evidence="6" type="ORF">G4B88_030158</name>
</gene>
<keyword evidence="4" id="KW-0456">Lyase</keyword>
<dbReference type="GO" id="GO:0010333">
    <property type="term" value="F:terpene synthase activity"/>
    <property type="evidence" value="ECO:0007669"/>
    <property type="project" value="InterPro"/>
</dbReference>
<dbReference type="EMBL" id="JAATIQ010000547">
    <property type="protein sequence ID" value="KAF4351797.1"/>
    <property type="molecule type" value="Genomic_DNA"/>
</dbReference>
<evidence type="ECO:0000256" key="1">
    <source>
        <dbReference type="ARBA" id="ARBA00001946"/>
    </source>
</evidence>
<evidence type="ECO:0000313" key="7">
    <source>
        <dbReference type="Proteomes" id="UP000583929"/>
    </source>
</evidence>
<feature type="domain" description="Terpene synthase N-terminal" evidence="5">
    <location>
        <begin position="176"/>
        <end position="287"/>
    </location>
</feature>
<keyword evidence="7" id="KW-1185">Reference proteome</keyword>
<proteinExistence type="predicted"/>
<dbReference type="InterPro" id="IPR050148">
    <property type="entry name" value="Terpene_synthase-like"/>
</dbReference>
<evidence type="ECO:0000256" key="2">
    <source>
        <dbReference type="ARBA" id="ARBA00004721"/>
    </source>
</evidence>
<sequence length="462" mass="53172">MIDLYIEAHKKYFNNKKVCLSCRIPDSLPCLYNKVLAASVDATLNFSPTQKQAVTPGILGGIMKGLKAEKVEHNADLSGLHKNIHAHLETLFSSPPFLKPSTALTDDQEIIQLNLDDIVIDEPLHVSSSSQKNKNETKVKLAITLIIMSTQILASSYSNENPYKIVRSTKTFHPHIWGEQFLHYNISEQDWYCQQQKVEKLKEVIRREIFGESSSSSAYYDSWKNQLKLIDVVERLGLSYHFESEIENMIEQIYNKTNSDDFLKDEDLHDVSLWFTLLRQHGFRVSSASHLSCVGENILDEALAFTTTHLIEFLAKTKDHYDDDDFLSKEISQALERPLRKTLVNLHAKHFISIYEKDASHNKVLLQLAKLDFNLLQSMHKEELSEISRTEQDPAMRNKSNRIAETSAMHQQNKDFFSNPKEHDDVFWNKKQWRIRVIVNRVQNDSKRRLAGGATERNKGSG</sequence>
<protein>
    <recommendedName>
        <fullName evidence="5">Terpene synthase N-terminal domain-containing protein</fullName>
    </recommendedName>
</protein>